<dbReference type="EMBL" id="JADOTZ010000001">
    <property type="protein sequence ID" value="MBG6083255.1"/>
    <property type="molecule type" value="Genomic_DNA"/>
</dbReference>
<dbReference type="GO" id="GO:0016787">
    <property type="term" value="F:hydrolase activity"/>
    <property type="evidence" value="ECO:0007669"/>
    <property type="project" value="UniProtKB-KW"/>
</dbReference>
<evidence type="ECO:0000313" key="2">
    <source>
        <dbReference type="Proteomes" id="UP000625033"/>
    </source>
</evidence>
<keyword evidence="2" id="KW-1185">Reference proteome</keyword>
<keyword evidence="1" id="KW-0378">Hydrolase</keyword>
<dbReference type="Gene3D" id="3.30.1330.70">
    <property type="entry name" value="Holliday junction resolvase RusA"/>
    <property type="match status" value="1"/>
</dbReference>
<proteinExistence type="predicted"/>
<dbReference type="GO" id="GO:0000287">
    <property type="term" value="F:magnesium ion binding"/>
    <property type="evidence" value="ECO:0007669"/>
    <property type="project" value="InterPro"/>
</dbReference>
<reference evidence="1" key="1">
    <citation type="submission" date="2020-11" db="EMBL/GenBank/DDBJ databases">
        <title>Sequencing the genomes of 1000 actinobacteria strains.</title>
        <authorList>
            <person name="Klenk H.-P."/>
        </authorList>
    </citation>
    <scope>NUCLEOTIDE SEQUENCE</scope>
    <source>
        <strain evidence="1">DSM 26152</strain>
    </source>
</reference>
<dbReference type="Proteomes" id="UP000625033">
    <property type="component" value="Unassembled WGS sequence"/>
</dbReference>
<evidence type="ECO:0000313" key="1">
    <source>
        <dbReference type="EMBL" id="MBG6083255.1"/>
    </source>
</evidence>
<comment type="caution">
    <text evidence="1">The sequence shown here is derived from an EMBL/GenBank/DDBJ whole genome shotgun (WGS) entry which is preliminary data.</text>
</comment>
<sequence length="132" mass="14389">MTFTLTINGTPAPQGSKRHVGHGRLIEMSKKLPAWRQAIIAQTKTTLGPDWDPYDGPLHVIATFHLPEPKKSRFGTHPAGLPDLDKLLRALGDGLTQAGAITDDARIIRWSARKEWAADKPGATVTVHQIGD</sequence>
<dbReference type="InterPro" id="IPR008822">
    <property type="entry name" value="Endonuclease_RusA-like"/>
</dbReference>
<protein>
    <submittedName>
        <fullName evidence="1">Crossover junction endodeoxyribonuclease RusA</fullName>
        <ecNumber evidence="1">3.1.22.4</ecNumber>
    </submittedName>
</protein>
<accession>A0A931GDR8</accession>
<gene>
    <name evidence="1" type="ORF">IW252_000022</name>
</gene>
<organism evidence="1 2">
    <name type="scientific">Zhihengliuella flava</name>
    <dbReference type="NCBI Taxonomy" id="1285193"/>
    <lineage>
        <taxon>Bacteria</taxon>
        <taxon>Bacillati</taxon>
        <taxon>Actinomycetota</taxon>
        <taxon>Actinomycetes</taxon>
        <taxon>Micrococcales</taxon>
        <taxon>Micrococcaceae</taxon>
        <taxon>Zhihengliuella</taxon>
    </lineage>
</organism>
<dbReference type="Pfam" id="PF05866">
    <property type="entry name" value="RusA"/>
    <property type="match status" value="1"/>
</dbReference>
<dbReference type="InterPro" id="IPR036614">
    <property type="entry name" value="RusA-like_sf"/>
</dbReference>
<dbReference type="RefSeq" id="WP_196834714.1">
    <property type="nucleotide sequence ID" value="NZ_JADOTZ010000001.1"/>
</dbReference>
<dbReference type="GO" id="GO:0006281">
    <property type="term" value="P:DNA repair"/>
    <property type="evidence" value="ECO:0007669"/>
    <property type="project" value="InterPro"/>
</dbReference>
<dbReference type="AlphaFoldDB" id="A0A931GDR8"/>
<dbReference type="SUPFAM" id="SSF103084">
    <property type="entry name" value="Holliday junction resolvase RusA"/>
    <property type="match status" value="1"/>
</dbReference>
<name>A0A931GDR8_9MICC</name>
<dbReference type="GO" id="GO:0006310">
    <property type="term" value="P:DNA recombination"/>
    <property type="evidence" value="ECO:0007669"/>
    <property type="project" value="InterPro"/>
</dbReference>
<dbReference type="EC" id="3.1.22.4" evidence="1"/>